<dbReference type="MEROPS" id="M43.008"/>
<evidence type="ECO:0000256" key="2">
    <source>
        <dbReference type="ARBA" id="ARBA00022670"/>
    </source>
</evidence>
<dbReference type="OrthoDB" id="536211at2759"/>
<evidence type="ECO:0000259" key="10">
    <source>
        <dbReference type="Pfam" id="PF05572"/>
    </source>
</evidence>
<dbReference type="Gene3D" id="3.40.390.10">
    <property type="entry name" value="Collagenase (Catalytic Domain)"/>
    <property type="match status" value="1"/>
</dbReference>
<dbReference type="GO" id="GO:0006508">
    <property type="term" value="P:proteolysis"/>
    <property type="evidence" value="ECO:0007669"/>
    <property type="project" value="UniProtKB-KW"/>
</dbReference>
<dbReference type="InterPro" id="IPR024079">
    <property type="entry name" value="MetalloPept_cat_dom_sf"/>
</dbReference>
<dbReference type="GeneID" id="19319765"/>
<dbReference type="PANTHER" id="PTHR47466">
    <property type="match status" value="1"/>
</dbReference>
<evidence type="ECO:0000256" key="5">
    <source>
        <dbReference type="ARBA" id="ARBA00022801"/>
    </source>
</evidence>
<dbReference type="SUPFAM" id="SSF55486">
    <property type="entry name" value="Metalloproteases ('zincins'), catalytic domain"/>
    <property type="match status" value="1"/>
</dbReference>
<dbReference type="GO" id="GO:0008237">
    <property type="term" value="F:metallopeptidase activity"/>
    <property type="evidence" value="ECO:0007669"/>
    <property type="project" value="UniProtKB-KW"/>
</dbReference>
<gene>
    <name evidence="11" type="ORF">PFL1_05678</name>
</gene>
<organism evidence="11 12">
    <name type="scientific">Pseudozyma flocculosa PF-1</name>
    <dbReference type="NCBI Taxonomy" id="1277687"/>
    <lineage>
        <taxon>Eukaryota</taxon>
        <taxon>Fungi</taxon>
        <taxon>Dikarya</taxon>
        <taxon>Basidiomycota</taxon>
        <taxon>Ustilaginomycotina</taxon>
        <taxon>Ustilaginomycetes</taxon>
        <taxon>Ustilaginales</taxon>
        <taxon>Ustilaginaceae</taxon>
        <taxon>Pseudozyma</taxon>
    </lineage>
</organism>
<keyword evidence="3" id="KW-0479">Metal-binding</keyword>
<protein>
    <recommendedName>
        <fullName evidence="10">Peptidase M43 pregnancy-associated plasma-A domain-containing protein</fullName>
    </recommendedName>
</protein>
<dbReference type="Pfam" id="PF05572">
    <property type="entry name" value="Peptidase_M43"/>
    <property type="match status" value="1"/>
</dbReference>
<keyword evidence="8" id="KW-1015">Disulfide bond</keyword>
<evidence type="ECO:0000313" key="11">
    <source>
        <dbReference type="EMBL" id="EPQ26699.1"/>
    </source>
</evidence>
<evidence type="ECO:0000256" key="9">
    <source>
        <dbReference type="SAM" id="SignalP"/>
    </source>
</evidence>
<dbReference type="Proteomes" id="UP000053664">
    <property type="component" value="Unassembled WGS sequence"/>
</dbReference>
<dbReference type="GO" id="GO:0046872">
    <property type="term" value="F:metal ion binding"/>
    <property type="evidence" value="ECO:0007669"/>
    <property type="project" value="UniProtKB-KW"/>
</dbReference>
<feature type="chain" id="PRO_5001599665" description="Peptidase M43 pregnancy-associated plasma-A domain-containing protein" evidence="9">
    <location>
        <begin position="22"/>
        <end position="278"/>
    </location>
</feature>
<evidence type="ECO:0000256" key="7">
    <source>
        <dbReference type="ARBA" id="ARBA00023049"/>
    </source>
</evidence>
<evidence type="ECO:0000256" key="6">
    <source>
        <dbReference type="ARBA" id="ARBA00022833"/>
    </source>
</evidence>
<dbReference type="EMBL" id="KE361643">
    <property type="protein sequence ID" value="EPQ26699.1"/>
    <property type="molecule type" value="Genomic_DNA"/>
</dbReference>
<evidence type="ECO:0000313" key="12">
    <source>
        <dbReference type="Proteomes" id="UP000053664"/>
    </source>
</evidence>
<comment type="similarity">
    <text evidence="1">Belongs to the peptidase M43B family.</text>
</comment>
<keyword evidence="6" id="KW-0862">Zinc</keyword>
<feature type="signal peptide" evidence="9">
    <location>
        <begin position="1"/>
        <end position="21"/>
    </location>
</feature>
<keyword evidence="2" id="KW-0645">Protease</keyword>
<evidence type="ECO:0000256" key="4">
    <source>
        <dbReference type="ARBA" id="ARBA00022729"/>
    </source>
</evidence>
<reference evidence="11 12" key="1">
    <citation type="journal article" date="2013" name="Plant Cell">
        <title>The transition from a phytopathogenic smut ancestor to an anamorphic biocontrol agent deciphered by comparative whole-genome analysis.</title>
        <authorList>
            <person name="Lefebvre F."/>
            <person name="Joly D.L."/>
            <person name="Labbe C."/>
            <person name="Teichmann B."/>
            <person name="Linning R."/>
            <person name="Belzile F."/>
            <person name="Bakkeren G."/>
            <person name="Belanger R.R."/>
        </authorList>
    </citation>
    <scope>NUCLEOTIDE SEQUENCE [LARGE SCALE GENOMIC DNA]</scope>
    <source>
        <strain evidence="11 12">PF-1</strain>
    </source>
</reference>
<dbReference type="CDD" id="cd04275">
    <property type="entry name" value="ZnMc_pappalysin_like"/>
    <property type="match status" value="1"/>
</dbReference>
<accession>A0A061H334</accession>
<dbReference type="AlphaFoldDB" id="A0A061H334"/>
<dbReference type="InterPro" id="IPR008754">
    <property type="entry name" value="Peptidase_M43"/>
</dbReference>
<name>A0A061H334_9BASI</name>
<dbReference type="PANTHER" id="PTHR47466:SF1">
    <property type="entry name" value="METALLOPROTEASE MEP1 (AFU_ORTHOLOGUE AFUA_1G07730)-RELATED"/>
    <property type="match status" value="1"/>
</dbReference>
<proteinExistence type="inferred from homology"/>
<evidence type="ECO:0000256" key="8">
    <source>
        <dbReference type="ARBA" id="ARBA00023157"/>
    </source>
</evidence>
<keyword evidence="7" id="KW-0482">Metalloprotease</keyword>
<dbReference type="HOGENOM" id="CLU_048726_1_1_1"/>
<dbReference type="RefSeq" id="XP_007881405.1">
    <property type="nucleotide sequence ID" value="XM_007883214.1"/>
</dbReference>
<sequence>MQIKLTFIVATVAVMAATAFGKPVETQHICGNNGAVDPALEQHIADRVAASRKAGDNQRAAVVVPVYWHVITDGTSGKATSTQIQNTISLMNAEYAGTGFSFQLAGTDTTVNSNWYNNVNQGTSAEAAMKNALRKGGPESLNIYTVSFGNSGLLGYATFPWSYSSAPKNDGLVITANTWVGGSYPNYGTGKVFVHEAGHWFGLYHVFQGGCSGSGDGVDDTAPQSAVTRGCPTGQDSCPGGGLDNVHNHMDYSSDACRTDFTPGQISRMQSISGTYRF</sequence>
<dbReference type="KEGG" id="pfp:PFL1_05678"/>
<feature type="domain" description="Peptidase M43 pregnancy-associated plasma-A" evidence="10">
    <location>
        <begin position="178"/>
        <end position="271"/>
    </location>
</feature>
<keyword evidence="4 9" id="KW-0732">Signal</keyword>
<evidence type="ECO:0000256" key="1">
    <source>
        <dbReference type="ARBA" id="ARBA00008721"/>
    </source>
</evidence>
<keyword evidence="5" id="KW-0378">Hydrolase</keyword>
<evidence type="ECO:0000256" key="3">
    <source>
        <dbReference type="ARBA" id="ARBA00022723"/>
    </source>
</evidence>
<dbReference type="eggNOG" id="ENOG502S6EM">
    <property type="taxonomic scope" value="Eukaryota"/>
</dbReference>